<dbReference type="EMBL" id="AP028947">
    <property type="protein sequence ID" value="BET27431.1"/>
    <property type="molecule type" value="Genomic_DNA"/>
</dbReference>
<accession>A0AA86MEV8</accession>
<gene>
    <name evidence="1" type="ORF">RGQ30_29320</name>
</gene>
<name>A0AA86MEV8_9BURK</name>
<reference evidence="1 2" key="1">
    <citation type="submission" date="2023-10" db="EMBL/GenBank/DDBJ databases">
        <title>Complete Genome Sequence of Limnobacter thiooxidans CS-K2T, Isolated from freshwater lake sediments in Bavaria, Germany.</title>
        <authorList>
            <person name="Naruki M."/>
            <person name="Watanabe A."/>
            <person name="Warashina T."/>
            <person name="Morita T."/>
            <person name="Arakawa K."/>
        </authorList>
    </citation>
    <scope>NUCLEOTIDE SEQUENCE [LARGE SCALE GENOMIC DNA]</scope>
    <source>
        <strain evidence="1 2">CS-K2</strain>
    </source>
</reference>
<dbReference type="Pfam" id="PF02482">
    <property type="entry name" value="Ribosomal_S30AE"/>
    <property type="match status" value="1"/>
</dbReference>
<evidence type="ECO:0008006" key="3">
    <source>
        <dbReference type="Google" id="ProtNLM"/>
    </source>
</evidence>
<dbReference type="RefSeq" id="WP_130557490.1">
    <property type="nucleotide sequence ID" value="NZ_AP028947.1"/>
</dbReference>
<evidence type="ECO:0000313" key="1">
    <source>
        <dbReference type="EMBL" id="BET27431.1"/>
    </source>
</evidence>
<keyword evidence="2" id="KW-1185">Reference proteome</keyword>
<dbReference type="AlphaFoldDB" id="A0AA86MEV8"/>
<sequence length="114" mass="12958">MNTEIVARHPEIDDTLRRYVLRRVRSAINQLSTQIKNITVKLDRRTAALPEQRNCMIEIRIDGQAPVIVNSDGPHWLSAIDLAVESAARALRRQLKHTLHQVTPLQLLKGQHAS</sequence>
<proteinExistence type="predicted"/>
<evidence type="ECO:0000313" key="2">
    <source>
        <dbReference type="Proteomes" id="UP001329151"/>
    </source>
</evidence>
<dbReference type="Proteomes" id="UP001329151">
    <property type="component" value="Chromosome"/>
</dbReference>
<protein>
    <recommendedName>
        <fullName evidence="3">Ribosomal subunit interface protein</fullName>
    </recommendedName>
</protein>
<dbReference type="KEGG" id="lto:RGQ30_29320"/>
<organism evidence="1 2">
    <name type="scientific">Limnobacter thiooxidans</name>
    <dbReference type="NCBI Taxonomy" id="131080"/>
    <lineage>
        <taxon>Bacteria</taxon>
        <taxon>Pseudomonadati</taxon>
        <taxon>Pseudomonadota</taxon>
        <taxon>Betaproteobacteria</taxon>
        <taxon>Burkholderiales</taxon>
        <taxon>Burkholderiaceae</taxon>
        <taxon>Limnobacter</taxon>
    </lineage>
</organism>
<dbReference type="SUPFAM" id="SSF69754">
    <property type="entry name" value="Ribosome binding protein Y (YfiA homologue)"/>
    <property type="match status" value="1"/>
</dbReference>
<dbReference type="InterPro" id="IPR003489">
    <property type="entry name" value="RHF/RaiA"/>
</dbReference>
<dbReference type="Gene3D" id="3.30.160.100">
    <property type="entry name" value="Ribosome hibernation promotion factor-like"/>
    <property type="match status" value="1"/>
</dbReference>
<dbReference type="InterPro" id="IPR036567">
    <property type="entry name" value="RHF-like"/>
</dbReference>